<dbReference type="InterPro" id="IPR036291">
    <property type="entry name" value="NAD(P)-bd_dom_sf"/>
</dbReference>
<feature type="domain" description="3-hydroxyacyl-CoA dehydrogenase NAD binding" evidence="5">
    <location>
        <begin position="4"/>
        <end position="181"/>
    </location>
</feature>
<dbReference type="Gene3D" id="3.40.50.720">
    <property type="entry name" value="NAD(P)-binding Rossmann-like Domain"/>
    <property type="match status" value="1"/>
</dbReference>
<accession>A0A2A4G141</accession>
<dbReference type="PANTHER" id="PTHR48075:SF5">
    <property type="entry name" value="3-HYDROXYBUTYRYL-COA DEHYDROGENASE"/>
    <property type="match status" value="1"/>
</dbReference>
<name>A0A2A4G141_9SPHN</name>
<comment type="caution">
    <text evidence="6">The sequence shown here is derived from an EMBL/GenBank/DDBJ whole genome shotgun (WGS) entry which is preliminary data.</text>
</comment>
<dbReference type="InterPro" id="IPR008927">
    <property type="entry name" value="6-PGluconate_DH-like_C_sf"/>
</dbReference>
<feature type="binding site" evidence="3">
    <location>
        <position position="272"/>
    </location>
    <ligand>
        <name>NAD(+)</name>
        <dbReference type="ChEBI" id="CHEBI:57540"/>
    </ligand>
</feature>
<evidence type="ECO:0000313" key="6">
    <source>
        <dbReference type="EMBL" id="PCE43705.1"/>
    </source>
</evidence>
<dbReference type="InterPro" id="IPR006176">
    <property type="entry name" value="3-OHacyl-CoA_DH_NAD-bd"/>
</dbReference>
<keyword evidence="3" id="KW-0520">NAD</keyword>
<proteinExistence type="predicted"/>
<dbReference type="OrthoDB" id="9771883at2"/>
<dbReference type="PANTHER" id="PTHR48075">
    <property type="entry name" value="3-HYDROXYACYL-COA DEHYDROGENASE FAMILY PROTEIN"/>
    <property type="match status" value="1"/>
</dbReference>
<evidence type="ECO:0000313" key="7">
    <source>
        <dbReference type="Proteomes" id="UP000218934"/>
    </source>
</evidence>
<feature type="domain" description="3-hydroxyacyl-CoA dehydrogenase C-terminal" evidence="4">
    <location>
        <begin position="184"/>
        <end position="280"/>
    </location>
</feature>
<dbReference type="GO" id="GO:0006631">
    <property type="term" value="P:fatty acid metabolic process"/>
    <property type="evidence" value="ECO:0007669"/>
    <property type="project" value="InterPro"/>
</dbReference>
<evidence type="ECO:0000259" key="4">
    <source>
        <dbReference type="Pfam" id="PF00725"/>
    </source>
</evidence>
<evidence type="ECO:0000256" key="1">
    <source>
        <dbReference type="ARBA" id="ARBA00023002"/>
    </source>
</evidence>
<dbReference type="Gene3D" id="1.10.1040.10">
    <property type="entry name" value="N-(1-d-carboxylethyl)-l-norvaline Dehydrogenase, domain 2"/>
    <property type="match status" value="1"/>
</dbReference>
<gene>
    <name evidence="6" type="ORF">COO09_04400</name>
</gene>
<dbReference type="InterPro" id="IPR022694">
    <property type="entry name" value="3-OHacyl-CoA_DH"/>
</dbReference>
<feature type="site" description="Important for catalytic activity" evidence="2">
    <location>
        <position position="138"/>
    </location>
</feature>
<feature type="binding site" evidence="3">
    <location>
        <position position="90"/>
    </location>
    <ligand>
        <name>NAD(+)</name>
        <dbReference type="ChEBI" id="CHEBI:57540"/>
    </ligand>
</feature>
<keyword evidence="1 6" id="KW-0560">Oxidoreductase</keyword>
<evidence type="ECO:0000256" key="3">
    <source>
        <dbReference type="PIRSR" id="PIRSR000105-2"/>
    </source>
</evidence>
<keyword evidence="7" id="KW-1185">Reference proteome</keyword>
<dbReference type="FunFam" id="3.40.50.720:FF:000009">
    <property type="entry name" value="Fatty oxidation complex, alpha subunit"/>
    <property type="match status" value="1"/>
</dbReference>
<dbReference type="PIRSF" id="PIRSF000105">
    <property type="entry name" value="HCDH"/>
    <property type="match status" value="1"/>
</dbReference>
<dbReference type="SUPFAM" id="SSF51735">
    <property type="entry name" value="NAD(P)-binding Rossmann-fold domains"/>
    <property type="match status" value="1"/>
</dbReference>
<evidence type="ECO:0000256" key="2">
    <source>
        <dbReference type="PIRSR" id="PIRSR000105-1"/>
    </source>
</evidence>
<feature type="binding site" evidence="3">
    <location>
        <position position="95"/>
    </location>
    <ligand>
        <name>NAD(+)</name>
        <dbReference type="ChEBI" id="CHEBI:57540"/>
    </ligand>
</feature>
<dbReference type="InterPro" id="IPR013328">
    <property type="entry name" value="6PGD_dom2"/>
</dbReference>
<dbReference type="AlphaFoldDB" id="A0A2A4G141"/>
<feature type="binding site" evidence="3">
    <location>
        <begin position="8"/>
        <end position="13"/>
    </location>
    <ligand>
        <name>NAD(+)</name>
        <dbReference type="ChEBI" id="CHEBI:57540"/>
    </ligand>
</feature>
<dbReference type="KEGG" id="rdi:CMV14_02080"/>
<evidence type="ECO:0000259" key="5">
    <source>
        <dbReference type="Pfam" id="PF02737"/>
    </source>
</evidence>
<dbReference type="GO" id="GO:0008691">
    <property type="term" value="F:3-hydroxybutyryl-CoA dehydrogenase activity"/>
    <property type="evidence" value="ECO:0007669"/>
    <property type="project" value="UniProtKB-EC"/>
</dbReference>
<feature type="binding site" evidence="3">
    <location>
        <position position="141"/>
    </location>
    <ligand>
        <name>NAD(+)</name>
        <dbReference type="ChEBI" id="CHEBI:57540"/>
    </ligand>
</feature>
<dbReference type="RefSeq" id="WP_083215705.1">
    <property type="nucleotide sequence ID" value="NZ_CP023449.1"/>
</dbReference>
<feature type="binding site" evidence="3">
    <location>
        <position position="31"/>
    </location>
    <ligand>
        <name>NAD(+)</name>
        <dbReference type="ChEBI" id="CHEBI:57540"/>
    </ligand>
</feature>
<dbReference type="Pfam" id="PF02737">
    <property type="entry name" value="3HCDH_N"/>
    <property type="match status" value="1"/>
</dbReference>
<dbReference type="EC" id="1.1.1.157" evidence="6"/>
<dbReference type="EMBL" id="NWUF01000003">
    <property type="protein sequence ID" value="PCE43705.1"/>
    <property type="molecule type" value="Genomic_DNA"/>
</dbReference>
<feature type="binding site" evidence="3">
    <location>
        <position position="117"/>
    </location>
    <ligand>
        <name>NAD(+)</name>
        <dbReference type="ChEBI" id="CHEBI:57540"/>
    </ligand>
</feature>
<reference evidence="6 7" key="1">
    <citation type="submission" date="2017-09" db="EMBL/GenBank/DDBJ databases">
        <title>The Catabolism of 3,6-Dichlorosalicylic acid is Initiated by the Cytochrome P450 Monooxygenase DsmABC in Rhizorhabdus dicambivorans Ndbn-20.</title>
        <authorList>
            <person name="Na L."/>
        </authorList>
    </citation>
    <scope>NUCLEOTIDE SEQUENCE [LARGE SCALE GENOMIC DNA]</scope>
    <source>
        <strain evidence="6 7">Ndbn-20m</strain>
    </source>
</reference>
<dbReference type="Pfam" id="PF00725">
    <property type="entry name" value="3HCDH"/>
    <property type="match status" value="1"/>
</dbReference>
<organism evidence="6 7">
    <name type="scientific">Rhizorhabdus dicambivorans</name>
    <dbReference type="NCBI Taxonomy" id="1850238"/>
    <lineage>
        <taxon>Bacteria</taxon>
        <taxon>Pseudomonadati</taxon>
        <taxon>Pseudomonadota</taxon>
        <taxon>Alphaproteobacteria</taxon>
        <taxon>Sphingomonadales</taxon>
        <taxon>Sphingomonadaceae</taxon>
        <taxon>Rhizorhabdus</taxon>
    </lineage>
</organism>
<sequence length="289" mass="30408">MDVIGVVGAGQMGAGIAQIAAQAGIKVLLSDVSLDVAAKGKAGIVKQLDKAVERGKLDAAKRDAADALLVPVADLEPMRAAEIIIEAATEREAVKRTIFETIAKVLSPTAILATNTSSISITRLAQAVPDPQRFIGMHFFNPVPLMPLLELIRGLATGEAAVEAAREFGRKTGKTTILATDSPGFVVNRILLPLLNEAAFAAGERLASIPDIDAGMKLGCGHPMGPLTLADMVGLDTIVEVLKVFQADFGDPKYRPAPILLKLVEAGWLGRKTGKGFYDYSGETPVPSF</sequence>
<dbReference type="SUPFAM" id="SSF48179">
    <property type="entry name" value="6-phosphogluconate dehydrogenase C-terminal domain-like"/>
    <property type="match status" value="1"/>
</dbReference>
<dbReference type="Proteomes" id="UP000218934">
    <property type="component" value="Unassembled WGS sequence"/>
</dbReference>
<protein>
    <submittedName>
        <fullName evidence="6">3-hydroxybutyryl-CoA dehydrogenase</fullName>
        <ecNumber evidence="6">1.1.1.157</ecNumber>
    </submittedName>
</protein>
<dbReference type="GO" id="GO:0070403">
    <property type="term" value="F:NAD+ binding"/>
    <property type="evidence" value="ECO:0007669"/>
    <property type="project" value="InterPro"/>
</dbReference>
<dbReference type="InterPro" id="IPR006108">
    <property type="entry name" value="3HC_DH_C"/>
</dbReference>